<evidence type="ECO:0000256" key="4">
    <source>
        <dbReference type="ARBA" id="ARBA00022989"/>
    </source>
</evidence>
<evidence type="ECO:0000256" key="5">
    <source>
        <dbReference type="ARBA" id="ARBA00023040"/>
    </source>
</evidence>
<dbReference type="Gene3D" id="1.20.1070.10">
    <property type="entry name" value="Rhodopsin 7-helix transmembrane proteins"/>
    <property type="match status" value="1"/>
</dbReference>
<sequence length="340" mass="39242">MEIGGKKINELSFLGRISYSLRLMSYSKFATYDVAGQSEYEIMLYFFLGLAGVLGNIATCIVIANNRTMRTITNAYLFNLAISDLLILVFGFPPWNRYVDYRYDSFCKLRSLMTEWPIYVSVLTITVFSVERYLAICHPFKAHVLSDMSRVSRAILAIWLLGFFCALPMSLQINLVPKFNFLHNVTCVMSNLTSRAFEVSSFISSIVFFVLPMLLICCLYTLMGIRLRNSGLVENQQLNTRVNVKGKKVIRMLVIVAAVFFVCWAPFHSQRLFITHYMSFLHRGVYKRTFTDTIFSRATGLLYYSSAVVNPIIYNIMSNKFRQAFKGTLIRAFERLHFFR</sequence>
<feature type="transmembrane region" description="Helical" evidence="10">
    <location>
        <begin position="154"/>
        <end position="173"/>
    </location>
</feature>
<dbReference type="AlphaFoldDB" id="A0A7M6UUZ1"/>
<keyword evidence="3 9" id="KW-0812">Transmembrane</keyword>
<evidence type="ECO:0000313" key="13">
    <source>
        <dbReference type="Proteomes" id="UP000002358"/>
    </source>
</evidence>
<keyword evidence="13" id="KW-1185">Reference proteome</keyword>
<dbReference type="Pfam" id="PF00001">
    <property type="entry name" value="7tm_1"/>
    <property type="match status" value="1"/>
</dbReference>
<organism evidence="12 13">
    <name type="scientific">Nasonia vitripennis</name>
    <name type="common">Parasitic wasp</name>
    <dbReference type="NCBI Taxonomy" id="7425"/>
    <lineage>
        <taxon>Eukaryota</taxon>
        <taxon>Metazoa</taxon>
        <taxon>Ecdysozoa</taxon>
        <taxon>Arthropoda</taxon>
        <taxon>Hexapoda</taxon>
        <taxon>Insecta</taxon>
        <taxon>Pterygota</taxon>
        <taxon>Neoptera</taxon>
        <taxon>Endopterygota</taxon>
        <taxon>Hymenoptera</taxon>
        <taxon>Apocrita</taxon>
        <taxon>Proctotrupomorpha</taxon>
        <taxon>Chalcidoidea</taxon>
        <taxon>Pteromalidae</taxon>
        <taxon>Pteromalinae</taxon>
        <taxon>Nasonia</taxon>
    </lineage>
</organism>
<dbReference type="PRINTS" id="PR00237">
    <property type="entry name" value="GPCRRHODOPSN"/>
</dbReference>
<accession>A0A7M6UUZ1</accession>
<feature type="transmembrane region" description="Helical" evidence="10">
    <location>
        <begin position="294"/>
        <end position="316"/>
    </location>
</feature>
<evidence type="ECO:0000256" key="1">
    <source>
        <dbReference type="ARBA" id="ARBA00004141"/>
    </source>
</evidence>
<evidence type="ECO:0000256" key="9">
    <source>
        <dbReference type="RuleBase" id="RU000688"/>
    </source>
</evidence>
<keyword evidence="7 9" id="KW-0675">Receptor</keyword>
<feature type="transmembrane region" description="Helical" evidence="10">
    <location>
        <begin position="199"/>
        <end position="222"/>
    </location>
</feature>
<dbReference type="Proteomes" id="UP000002358">
    <property type="component" value="Chromosome 1"/>
</dbReference>
<keyword evidence="5 9" id="KW-0297">G-protein coupled receptor</keyword>
<dbReference type="RefSeq" id="NP_001153387.1">
    <property type="nucleotide sequence ID" value="NM_001159915.1"/>
</dbReference>
<evidence type="ECO:0000256" key="10">
    <source>
        <dbReference type="SAM" id="Phobius"/>
    </source>
</evidence>
<dbReference type="PROSITE" id="PS50262">
    <property type="entry name" value="G_PROTEIN_RECEP_F1_2"/>
    <property type="match status" value="1"/>
</dbReference>
<dbReference type="KEGG" id="nvi:100120473"/>
<feature type="domain" description="G-protein coupled receptors family 1 profile" evidence="11">
    <location>
        <begin position="55"/>
        <end position="314"/>
    </location>
</feature>
<comment type="similarity">
    <text evidence="2 9">Belongs to the G-protein coupled receptor 1 family.</text>
</comment>
<keyword evidence="8 9" id="KW-0807">Transducer</keyword>
<evidence type="ECO:0000259" key="11">
    <source>
        <dbReference type="PROSITE" id="PS50262"/>
    </source>
</evidence>
<keyword evidence="4 10" id="KW-1133">Transmembrane helix</keyword>
<name>A0A7M6UUZ1_NASVI</name>
<dbReference type="OrthoDB" id="5962705at2759"/>
<keyword evidence="6 10" id="KW-0472">Membrane</keyword>
<evidence type="ECO:0000256" key="6">
    <source>
        <dbReference type="ARBA" id="ARBA00023136"/>
    </source>
</evidence>
<dbReference type="GeneID" id="100120473"/>
<feature type="transmembrane region" description="Helical" evidence="10">
    <location>
        <begin position="116"/>
        <end position="134"/>
    </location>
</feature>
<evidence type="ECO:0000256" key="8">
    <source>
        <dbReference type="ARBA" id="ARBA00023224"/>
    </source>
</evidence>
<feature type="transmembrane region" description="Helical" evidence="10">
    <location>
        <begin position="76"/>
        <end position="96"/>
    </location>
</feature>
<evidence type="ECO:0000256" key="2">
    <source>
        <dbReference type="ARBA" id="ARBA00010663"/>
    </source>
</evidence>
<feature type="transmembrane region" description="Helical" evidence="10">
    <location>
        <begin position="42"/>
        <end position="64"/>
    </location>
</feature>
<evidence type="ECO:0000256" key="7">
    <source>
        <dbReference type="ARBA" id="ARBA00023170"/>
    </source>
</evidence>
<dbReference type="InParanoid" id="A0A7M6UUZ1"/>
<dbReference type="InterPro" id="IPR017452">
    <property type="entry name" value="GPCR_Rhodpsn_7TM"/>
</dbReference>
<dbReference type="PANTHER" id="PTHR24243">
    <property type="entry name" value="G-PROTEIN COUPLED RECEPTOR"/>
    <property type="match status" value="1"/>
</dbReference>
<protein>
    <recommendedName>
        <fullName evidence="11">G-protein coupled receptors family 1 profile domain-containing protein</fullName>
    </recommendedName>
</protein>
<dbReference type="PROSITE" id="PS00237">
    <property type="entry name" value="G_PROTEIN_RECEP_F1_1"/>
    <property type="match status" value="1"/>
</dbReference>
<feature type="transmembrane region" description="Helical" evidence="10">
    <location>
        <begin position="249"/>
        <end position="267"/>
    </location>
</feature>
<dbReference type="GO" id="GO:0005886">
    <property type="term" value="C:plasma membrane"/>
    <property type="evidence" value="ECO:0007669"/>
    <property type="project" value="TreeGrafter"/>
</dbReference>
<reference evidence="12" key="1">
    <citation type="submission" date="2021-01" db="UniProtKB">
        <authorList>
            <consortium name="EnsemblMetazoa"/>
        </authorList>
    </citation>
    <scope>IDENTIFICATION</scope>
</reference>
<dbReference type="GO" id="GO:0008188">
    <property type="term" value="F:neuropeptide receptor activity"/>
    <property type="evidence" value="ECO:0007669"/>
    <property type="project" value="TreeGrafter"/>
</dbReference>
<dbReference type="InterPro" id="IPR000276">
    <property type="entry name" value="GPCR_Rhodpsn"/>
</dbReference>
<dbReference type="SUPFAM" id="SSF81321">
    <property type="entry name" value="Family A G protein-coupled receptor-like"/>
    <property type="match status" value="1"/>
</dbReference>
<dbReference type="EnsemblMetazoa" id="NM_001159915">
    <property type="protein sequence ID" value="NP_001153387"/>
    <property type="gene ID" value="LOC100120473"/>
</dbReference>
<dbReference type="PANTHER" id="PTHR24243:SF208">
    <property type="entry name" value="PYROKININ-1 RECEPTOR"/>
    <property type="match status" value="1"/>
</dbReference>
<evidence type="ECO:0000313" key="12">
    <source>
        <dbReference type="EnsemblMetazoa" id="NP_001153387"/>
    </source>
</evidence>
<evidence type="ECO:0000256" key="3">
    <source>
        <dbReference type="ARBA" id="ARBA00022692"/>
    </source>
</evidence>
<proteinExistence type="inferred from homology"/>
<comment type="subcellular location">
    <subcellularLocation>
        <location evidence="1">Membrane</location>
        <topology evidence="1">Multi-pass membrane protein</topology>
    </subcellularLocation>
</comment>